<dbReference type="CDD" id="cd08977">
    <property type="entry name" value="SusD"/>
    <property type="match status" value="1"/>
</dbReference>
<dbReference type="SUPFAM" id="SSF48452">
    <property type="entry name" value="TPR-like"/>
    <property type="match status" value="1"/>
</dbReference>
<proteinExistence type="inferred from homology"/>
<keyword evidence="9" id="KW-1185">Reference proteome</keyword>
<keyword evidence="3" id="KW-0732">Signal</keyword>
<dbReference type="InterPro" id="IPR033985">
    <property type="entry name" value="SusD-like_N"/>
</dbReference>
<evidence type="ECO:0000313" key="9">
    <source>
        <dbReference type="Proteomes" id="UP000183253"/>
    </source>
</evidence>
<name>A0A1H4CFY0_9BACT</name>
<dbReference type="Gene3D" id="1.25.40.390">
    <property type="match status" value="1"/>
</dbReference>
<dbReference type="EMBL" id="FNRI01000004">
    <property type="protein sequence ID" value="SEA58982.1"/>
    <property type="molecule type" value="Genomic_DNA"/>
</dbReference>
<organism evidence="8 9">
    <name type="scientific">Alistipes timonensis JC136</name>
    <dbReference type="NCBI Taxonomy" id="1033731"/>
    <lineage>
        <taxon>Bacteria</taxon>
        <taxon>Pseudomonadati</taxon>
        <taxon>Bacteroidota</taxon>
        <taxon>Bacteroidia</taxon>
        <taxon>Bacteroidales</taxon>
        <taxon>Rikenellaceae</taxon>
        <taxon>Alistipes</taxon>
    </lineage>
</organism>
<dbReference type="OrthoDB" id="1109873at2"/>
<gene>
    <name evidence="8" type="ORF">SAMN05444145_104291</name>
</gene>
<evidence type="ECO:0000256" key="4">
    <source>
        <dbReference type="ARBA" id="ARBA00023136"/>
    </source>
</evidence>
<evidence type="ECO:0000256" key="5">
    <source>
        <dbReference type="ARBA" id="ARBA00023237"/>
    </source>
</evidence>
<dbReference type="AlphaFoldDB" id="A0A1H4CFY0"/>
<evidence type="ECO:0000256" key="1">
    <source>
        <dbReference type="ARBA" id="ARBA00004442"/>
    </source>
</evidence>
<evidence type="ECO:0000259" key="7">
    <source>
        <dbReference type="Pfam" id="PF14322"/>
    </source>
</evidence>
<protein>
    <submittedName>
        <fullName evidence="8">Starch-binding associating with outer membrane</fullName>
    </submittedName>
</protein>
<dbReference type="Pfam" id="PF14322">
    <property type="entry name" value="SusD-like_3"/>
    <property type="match status" value="1"/>
</dbReference>
<feature type="domain" description="RagB/SusD" evidence="6">
    <location>
        <begin position="266"/>
        <end position="539"/>
    </location>
</feature>
<dbReference type="InterPro" id="IPR011990">
    <property type="entry name" value="TPR-like_helical_dom_sf"/>
</dbReference>
<feature type="domain" description="SusD-like N-terminal" evidence="7">
    <location>
        <begin position="26"/>
        <end position="220"/>
    </location>
</feature>
<dbReference type="PROSITE" id="PS51257">
    <property type="entry name" value="PROKAR_LIPOPROTEIN"/>
    <property type="match status" value="1"/>
</dbReference>
<accession>A0A1H4CFY0</accession>
<comment type="subcellular location">
    <subcellularLocation>
        <location evidence="1">Cell outer membrane</location>
    </subcellularLocation>
</comment>
<evidence type="ECO:0000259" key="6">
    <source>
        <dbReference type="Pfam" id="PF07980"/>
    </source>
</evidence>
<sequence>MKTYHKIVAFVGSALMLGSCADYLIREPQDALDPATFFSSQENAVIAVNGIYNAALEPVKGRTYAIDFDCMSDNMYNYSRNQNTQEFGQGTHGSSSIYALNFWSRGYRGISRANTLLAWLDHCYEITVPATNIKDRLRSEALFLRAYFYSELIDFFGDVPMYLEQVDLADSKPRTPKAQIVEQILGDLEEAAGYLPVTYAAEDTGRATRGAALALKGKIELYNGMYAQAAETLKEVIDLKDENGALRYDLYPLYRELFLPQNENNCEVIFDIQYMKNAYSQGLSHQLYTFTYEWNSYCPTASLAECYYTKNGYPVSWDAETQLYKSADPAFDPTYPYKDRDPRLDQSIIMPGTDNGRGTIFLPSSSNHTGMKIRKWNDYTETEKNNSEHNIILIRFADVLLMRAEALVESGTFDEAEVRGLIDRVRQRPSVMMPKVEDVEGTELDANALRAIIRHERRVEFAFEGTRISDIRRWRIGPEMMTDAYGYRYQDVRLNPPKYIPYKVDTRSFNPNRDYLWPIPQNEINTNPYINAPDQNPGY</sequence>
<evidence type="ECO:0000256" key="3">
    <source>
        <dbReference type="ARBA" id="ARBA00022729"/>
    </source>
</evidence>
<dbReference type="STRING" id="1033731.SAMN05444145_104291"/>
<dbReference type="Pfam" id="PF07980">
    <property type="entry name" value="SusD_RagB"/>
    <property type="match status" value="1"/>
</dbReference>
<dbReference type="GO" id="GO:0009279">
    <property type="term" value="C:cell outer membrane"/>
    <property type="evidence" value="ECO:0007669"/>
    <property type="project" value="UniProtKB-SubCell"/>
</dbReference>
<dbReference type="Proteomes" id="UP000183253">
    <property type="component" value="Unassembled WGS sequence"/>
</dbReference>
<evidence type="ECO:0000256" key="2">
    <source>
        <dbReference type="ARBA" id="ARBA00006275"/>
    </source>
</evidence>
<dbReference type="RefSeq" id="WP_010262720.1">
    <property type="nucleotide sequence ID" value="NZ_CAEG01000011.1"/>
</dbReference>
<keyword evidence="5" id="KW-0998">Cell outer membrane</keyword>
<keyword evidence="4" id="KW-0472">Membrane</keyword>
<comment type="similarity">
    <text evidence="2">Belongs to the SusD family.</text>
</comment>
<dbReference type="InterPro" id="IPR012944">
    <property type="entry name" value="SusD_RagB_dom"/>
</dbReference>
<reference evidence="8 9" key="1">
    <citation type="submission" date="2016-10" db="EMBL/GenBank/DDBJ databases">
        <authorList>
            <person name="de Groot N.N."/>
        </authorList>
    </citation>
    <scope>NUCLEOTIDE SEQUENCE [LARGE SCALE GENOMIC DNA]</scope>
    <source>
        <strain evidence="8 9">DSM 25383</strain>
    </source>
</reference>
<evidence type="ECO:0000313" key="8">
    <source>
        <dbReference type="EMBL" id="SEA58982.1"/>
    </source>
</evidence>